<evidence type="ECO:0000259" key="11">
    <source>
        <dbReference type="PROSITE" id="PS50112"/>
    </source>
</evidence>
<dbReference type="EC" id="2.7.13.3" evidence="3"/>
<dbReference type="SUPFAM" id="SSF47384">
    <property type="entry name" value="Homodimeric domain of signal transducing histidine kinase"/>
    <property type="match status" value="1"/>
</dbReference>
<dbReference type="PROSITE" id="PS50109">
    <property type="entry name" value="HIS_KIN"/>
    <property type="match status" value="1"/>
</dbReference>
<comment type="catalytic activity">
    <reaction evidence="1">
        <text>ATP + protein L-histidine = ADP + protein N-phospho-L-histidine.</text>
        <dbReference type="EC" id="2.7.13.3"/>
    </reaction>
</comment>
<accession>A0A4R2N907</accession>
<evidence type="ECO:0000259" key="10">
    <source>
        <dbReference type="PROSITE" id="PS50109"/>
    </source>
</evidence>
<sequence length="834" mass="91954">MQPFAMKRFFSTAQPAFLGQPSRKVLATGLLLILAVLVGTAGLMWLEFGRTKARDQRHLELLVSAMEAHASHTFDNARLALDSLAKSLVQENSTPEQLQAQLSYRLQSLPFLRSIAIVNAQGLVLTSSTASDRGGKVDLQRLTPAPITDERVAIGPWVKGRTLTDHARAGAMPANLGFIPMVRRIPLPTPLFLVAQINPDTLASYQMQLTDAGTAGTQVLLVLDNGTLLTQVGNDTLRLGSSLRTHPMFQDMQQARKGTYGPVQSFQSRNLGAWRASSTQPLLTIVEQPYQATRQQWLASLRGPLLFMAVATILIGFMTLISWRSARARETAQRERDEAQREIIRREQELSVLFKSVQTLIFRTDAQGVIRFVNARWHAIANQPTEMARGKRLRDMVHAESRERIDALFDATEPAGVRLAQVRLTGLSGETRALDISVVPLHDRSGQLRGFAGSAVDVTALLAAQDNLQEQLAFTNLVLECNPLPICMTDLQGRFLSVNPAWENFMGLPRHKVLGLSNSDLLPPQEAHAYNAYNEQLLREGGQMRYEERMRRPDGSYRDVQVTKVLVTSHQNLPVGILSVKMDITEFLAARDLAEEASRSKSEFVANISHELRTPLQSILGFSELGVVRGRQHEKLAAMFSDIHDAGQRMLVLVNDLLDIAKIESTVGAFHFERNDVRELIEDVAAELELLLERKRLRLELQLGRIPLVVKVDPSRFQQVVRNVLANAVKFSPEDRSIQITAGVSGEDSIHIQVRDQGPGIPPAELETIFQAFVQSSQTRDGSGGTGLGLAICRKIITAHGGHIHATNAPGGGTVFHIVLPTAGYTDTMPAALS</sequence>
<keyword evidence="9" id="KW-0812">Transmembrane</keyword>
<dbReference type="SMART" id="SM00387">
    <property type="entry name" value="HATPase_c"/>
    <property type="match status" value="1"/>
</dbReference>
<evidence type="ECO:0000256" key="9">
    <source>
        <dbReference type="SAM" id="Phobius"/>
    </source>
</evidence>
<evidence type="ECO:0000256" key="4">
    <source>
        <dbReference type="ARBA" id="ARBA00022553"/>
    </source>
</evidence>
<feature type="transmembrane region" description="Helical" evidence="9">
    <location>
        <begin position="25"/>
        <end position="46"/>
    </location>
</feature>
<dbReference type="InterPro" id="IPR036097">
    <property type="entry name" value="HisK_dim/P_sf"/>
</dbReference>
<proteinExistence type="predicted"/>
<dbReference type="Gene3D" id="1.10.287.130">
    <property type="match status" value="1"/>
</dbReference>
<reference evidence="13 14" key="1">
    <citation type="submission" date="2019-03" db="EMBL/GenBank/DDBJ databases">
        <title>Genomic Encyclopedia of Type Strains, Phase IV (KMG-IV): sequencing the most valuable type-strain genomes for metagenomic binning, comparative biology and taxonomic classification.</title>
        <authorList>
            <person name="Goeker M."/>
        </authorList>
    </citation>
    <scope>NUCLEOTIDE SEQUENCE [LARGE SCALE GENOMIC DNA]</scope>
    <source>
        <strain evidence="13 14">DSM 1837</strain>
    </source>
</reference>
<dbReference type="GO" id="GO:0000155">
    <property type="term" value="F:phosphorelay sensor kinase activity"/>
    <property type="evidence" value="ECO:0007669"/>
    <property type="project" value="InterPro"/>
</dbReference>
<dbReference type="CDD" id="cd00075">
    <property type="entry name" value="HATPase"/>
    <property type="match status" value="1"/>
</dbReference>
<dbReference type="InterPro" id="IPR001610">
    <property type="entry name" value="PAC"/>
</dbReference>
<evidence type="ECO:0000256" key="8">
    <source>
        <dbReference type="ARBA" id="ARBA00023136"/>
    </source>
</evidence>
<feature type="domain" description="PAS" evidence="11">
    <location>
        <begin position="346"/>
        <end position="416"/>
    </location>
</feature>
<dbReference type="InterPro" id="IPR000700">
    <property type="entry name" value="PAS-assoc_C"/>
</dbReference>
<evidence type="ECO:0000259" key="12">
    <source>
        <dbReference type="PROSITE" id="PS50113"/>
    </source>
</evidence>
<dbReference type="Pfam" id="PF00989">
    <property type="entry name" value="PAS"/>
    <property type="match status" value="1"/>
</dbReference>
<dbReference type="OrthoDB" id="8579121at2"/>
<keyword evidence="4" id="KW-0597">Phosphoprotein</keyword>
<dbReference type="InterPro" id="IPR000014">
    <property type="entry name" value="PAS"/>
</dbReference>
<dbReference type="InterPro" id="IPR013656">
    <property type="entry name" value="PAS_4"/>
</dbReference>
<dbReference type="SUPFAM" id="SSF55785">
    <property type="entry name" value="PYP-like sensor domain (PAS domain)"/>
    <property type="match status" value="2"/>
</dbReference>
<dbReference type="FunFam" id="3.30.565.10:FF:000006">
    <property type="entry name" value="Sensor histidine kinase WalK"/>
    <property type="match status" value="1"/>
</dbReference>
<dbReference type="SMART" id="SM00388">
    <property type="entry name" value="HisKA"/>
    <property type="match status" value="1"/>
</dbReference>
<keyword evidence="9" id="KW-1133">Transmembrane helix</keyword>
<dbReference type="InterPro" id="IPR035965">
    <property type="entry name" value="PAS-like_dom_sf"/>
</dbReference>
<dbReference type="GO" id="GO:0005886">
    <property type="term" value="C:plasma membrane"/>
    <property type="evidence" value="ECO:0007669"/>
    <property type="project" value="UniProtKB-SubCell"/>
</dbReference>
<dbReference type="PANTHER" id="PTHR43047">
    <property type="entry name" value="TWO-COMPONENT HISTIDINE PROTEIN KINASE"/>
    <property type="match status" value="1"/>
</dbReference>
<dbReference type="SMART" id="SM00091">
    <property type="entry name" value="PAS"/>
    <property type="match status" value="2"/>
</dbReference>
<dbReference type="Proteomes" id="UP000295182">
    <property type="component" value="Unassembled WGS sequence"/>
</dbReference>
<protein>
    <recommendedName>
        <fullName evidence="3">histidine kinase</fullName>
        <ecNumber evidence="3">2.7.13.3</ecNumber>
    </recommendedName>
</protein>
<dbReference type="NCBIfam" id="TIGR00229">
    <property type="entry name" value="sensory_box"/>
    <property type="match status" value="2"/>
</dbReference>
<feature type="domain" description="PAS" evidence="11">
    <location>
        <begin position="471"/>
        <end position="541"/>
    </location>
</feature>
<dbReference type="CDD" id="cd00130">
    <property type="entry name" value="PAS"/>
    <property type="match status" value="2"/>
</dbReference>
<dbReference type="Pfam" id="PF00512">
    <property type="entry name" value="HisKA"/>
    <property type="match status" value="1"/>
</dbReference>
<comment type="caution">
    <text evidence="13">The sequence shown here is derived from an EMBL/GenBank/DDBJ whole genome shotgun (WGS) entry which is preliminary data.</text>
</comment>
<feature type="domain" description="PAC" evidence="12">
    <location>
        <begin position="544"/>
        <end position="596"/>
    </location>
</feature>
<keyword evidence="6 13" id="KW-0418">Kinase</keyword>
<name>A0A4R2N907_9BURK</name>
<evidence type="ECO:0000313" key="13">
    <source>
        <dbReference type="EMBL" id="TCP17463.1"/>
    </source>
</evidence>
<dbReference type="InterPro" id="IPR003594">
    <property type="entry name" value="HATPase_dom"/>
</dbReference>
<dbReference type="AlphaFoldDB" id="A0A4R2N907"/>
<dbReference type="InterPro" id="IPR003661">
    <property type="entry name" value="HisK_dim/P_dom"/>
</dbReference>
<dbReference type="SMART" id="SM00086">
    <property type="entry name" value="PAC"/>
    <property type="match status" value="2"/>
</dbReference>
<gene>
    <name evidence="13" type="ORF">EV674_11219</name>
</gene>
<feature type="transmembrane region" description="Helical" evidence="9">
    <location>
        <begin position="304"/>
        <end position="323"/>
    </location>
</feature>
<keyword evidence="8 9" id="KW-0472">Membrane</keyword>
<evidence type="ECO:0000256" key="5">
    <source>
        <dbReference type="ARBA" id="ARBA00022679"/>
    </source>
</evidence>
<dbReference type="Gene3D" id="3.30.565.10">
    <property type="entry name" value="Histidine kinase-like ATPase, C-terminal domain"/>
    <property type="match status" value="1"/>
</dbReference>
<evidence type="ECO:0000256" key="3">
    <source>
        <dbReference type="ARBA" id="ARBA00012438"/>
    </source>
</evidence>
<keyword evidence="7" id="KW-0902">Two-component regulatory system</keyword>
<dbReference type="InterPro" id="IPR036890">
    <property type="entry name" value="HATPase_C_sf"/>
</dbReference>
<keyword evidence="14" id="KW-1185">Reference proteome</keyword>
<feature type="domain" description="PAC" evidence="12">
    <location>
        <begin position="418"/>
        <end position="470"/>
    </location>
</feature>
<evidence type="ECO:0000313" key="14">
    <source>
        <dbReference type="Proteomes" id="UP000295182"/>
    </source>
</evidence>
<evidence type="ECO:0000256" key="1">
    <source>
        <dbReference type="ARBA" id="ARBA00000085"/>
    </source>
</evidence>
<organism evidence="13 14">
    <name type="scientific">Simplicispira metamorpha</name>
    <dbReference type="NCBI Taxonomy" id="80881"/>
    <lineage>
        <taxon>Bacteria</taxon>
        <taxon>Pseudomonadati</taxon>
        <taxon>Pseudomonadota</taxon>
        <taxon>Betaproteobacteria</taxon>
        <taxon>Burkholderiales</taxon>
        <taxon>Comamonadaceae</taxon>
        <taxon>Simplicispira</taxon>
    </lineage>
</organism>
<dbReference type="EMBL" id="SLXH01000012">
    <property type="protein sequence ID" value="TCP17463.1"/>
    <property type="molecule type" value="Genomic_DNA"/>
</dbReference>
<evidence type="ECO:0000256" key="7">
    <source>
        <dbReference type="ARBA" id="ARBA00023012"/>
    </source>
</evidence>
<dbReference type="Pfam" id="PF02518">
    <property type="entry name" value="HATPase_c"/>
    <property type="match status" value="1"/>
</dbReference>
<dbReference type="PROSITE" id="PS50112">
    <property type="entry name" value="PAS"/>
    <property type="match status" value="2"/>
</dbReference>
<dbReference type="SUPFAM" id="SSF55874">
    <property type="entry name" value="ATPase domain of HSP90 chaperone/DNA topoisomerase II/histidine kinase"/>
    <property type="match status" value="1"/>
</dbReference>
<dbReference type="GO" id="GO:0006355">
    <property type="term" value="P:regulation of DNA-templated transcription"/>
    <property type="evidence" value="ECO:0007669"/>
    <property type="project" value="InterPro"/>
</dbReference>
<evidence type="ECO:0000256" key="2">
    <source>
        <dbReference type="ARBA" id="ARBA00004429"/>
    </source>
</evidence>
<keyword evidence="5" id="KW-0808">Transferase</keyword>
<dbReference type="Pfam" id="PF08448">
    <property type="entry name" value="PAS_4"/>
    <property type="match status" value="1"/>
</dbReference>
<evidence type="ECO:0000256" key="6">
    <source>
        <dbReference type="ARBA" id="ARBA00022777"/>
    </source>
</evidence>
<feature type="domain" description="Histidine kinase" evidence="10">
    <location>
        <begin position="607"/>
        <end position="824"/>
    </location>
</feature>
<dbReference type="PROSITE" id="PS50113">
    <property type="entry name" value="PAC"/>
    <property type="match status" value="2"/>
</dbReference>
<dbReference type="FunFam" id="1.10.287.130:FF:000001">
    <property type="entry name" value="Two-component sensor histidine kinase"/>
    <property type="match status" value="1"/>
</dbReference>
<dbReference type="InterPro" id="IPR013767">
    <property type="entry name" value="PAS_fold"/>
</dbReference>
<dbReference type="Gene3D" id="3.30.450.20">
    <property type="entry name" value="PAS domain"/>
    <property type="match status" value="3"/>
</dbReference>
<comment type="subcellular location">
    <subcellularLocation>
        <location evidence="2">Cell inner membrane</location>
        <topology evidence="2">Multi-pass membrane protein</topology>
    </subcellularLocation>
</comment>
<dbReference type="CDD" id="cd00082">
    <property type="entry name" value="HisKA"/>
    <property type="match status" value="1"/>
</dbReference>
<dbReference type="InterPro" id="IPR005467">
    <property type="entry name" value="His_kinase_dom"/>
</dbReference>
<dbReference type="InterPro" id="IPR004358">
    <property type="entry name" value="Sig_transdc_His_kin-like_C"/>
</dbReference>
<dbReference type="PRINTS" id="PR00344">
    <property type="entry name" value="BCTRLSENSOR"/>
</dbReference>